<dbReference type="Pfam" id="PF04300">
    <property type="entry name" value="FBA"/>
    <property type="match status" value="1"/>
</dbReference>
<dbReference type="SUPFAM" id="SSF49785">
    <property type="entry name" value="Galactose-binding domain-like"/>
    <property type="match status" value="1"/>
</dbReference>
<dbReference type="PANTHER" id="PTHR12125:SF5">
    <property type="entry name" value="F-BOX DOMAIN-CONTAINING PROTEIN"/>
    <property type="match status" value="1"/>
</dbReference>
<dbReference type="PANTHER" id="PTHR12125">
    <property type="entry name" value="F-BOX ONLY PROTEIN 6-LIKE PROTEIN"/>
    <property type="match status" value="1"/>
</dbReference>
<dbReference type="EMBL" id="BTSX01000006">
    <property type="protein sequence ID" value="GMT03616.1"/>
    <property type="molecule type" value="Genomic_DNA"/>
</dbReference>
<dbReference type="GO" id="GO:0061630">
    <property type="term" value="F:ubiquitin protein ligase activity"/>
    <property type="evidence" value="ECO:0007669"/>
    <property type="project" value="TreeGrafter"/>
</dbReference>
<dbReference type="Gene3D" id="2.60.120.260">
    <property type="entry name" value="Galactose-binding domain-like"/>
    <property type="match status" value="1"/>
</dbReference>
<dbReference type="GO" id="GO:0005737">
    <property type="term" value="C:cytoplasm"/>
    <property type="evidence" value="ECO:0007669"/>
    <property type="project" value="UniProtKB-ARBA"/>
</dbReference>
<dbReference type="InterPro" id="IPR007397">
    <property type="entry name" value="F-box-assoc_dom"/>
</dbReference>
<dbReference type="InterPro" id="IPR039752">
    <property type="entry name" value="F-box_only"/>
</dbReference>
<dbReference type="FunFam" id="2.60.120.260:FF:000012">
    <property type="entry name" value="F-box only protein 2"/>
    <property type="match status" value="1"/>
</dbReference>
<evidence type="ECO:0000313" key="3">
    <source>
        <dbReference type="Proteomes" id="UP001432027"/>
    </source>
</evidence>
<dbReference type="InterPro" id="IPR008979">
    <property type="entry name" value="Galactose-bd-like_sf"/>
</dbReference>
<dbReference type="AlphaFoldDB" id="A0AAV5U9Q8"/>
<feature type="domain" description="FBA" evidence="1">
    <location>
        <begin position="67"/>
        <end position="259"/>
    </location>
</feature>
<dbReference type="GO" id="GO:0006516">
    <property type="term" value="P:glycoprotein catabolic process"/>
    <property type="evidence" value="ECO:0007669"/>
    <property type="project" value="TreeGrafter"/>
</dbReference>
<accession>A0AAV5U9Q8</accession>
<comment type="caution">
    <text evidence="2">The sequence shown here is derived from an EMBL/GenBank/DDBJ whole genome shotgun (WGS) entry which is preliminary data.</text>
</comment>
<sequence length="309" mass="36157">MDYITIRSMKLTNRRLNAALSDPLLWIELCERDKCVLPSREFRKNLADNAQNSEDENIVGQLDFEQIWVKNPFRSNLVPPTLRTLAEMEKEYGWKFSTSGQSIDRSSMKVEEPPAGCEPHPDFERCFSTSYTWGQKLITINLVKEGVPEWILDRIRPRIVVSECVAPRFDCASEYHMHAQLLRENELFDTRARLPRFRVEKKEWPQWTNPAEWERVEIIFDDYPMGMREIGVLSQGKDQQFWAGNYGSKFANLQIRIEMPDEARWLTEADLPDGQKAYADDLAPFISMRPVPLAGRPGGLFNRFKRRFF</sequence>
<evidence type="ECO:0000313" key="2">
    <source>
        <dbReference type="EMBL" id="GMT03616.1"/>
    </source>
</evidence>
<protein>
    <recommendedName>
        <fullName evidence="1">FBA domain-containing protein</fullName>
    </recommendedName>
</protein>
<gene>
    <name evidence="2" type="ORF">PENTCL1PPCAC_25790</name>
</gene>
<dbReference type="Proteomes" id="UP001432027">
    <property type="component" value="Unassembled WGS sequence"/>
</dbReference>
<name>A0AAV5U9Q8_9BILA</name>
<reference evidence="2" key="1">
    <citation type="submission" date="2023-10" db="EMBL/GenBank/DDBJ databases">
        <title>Genome assembly of Pristionchus species.</title>
        <authorList>
            <person name="Yoshida K."/>
            <person name="Sommer R.J."/>
        </authorList>
    </citation>
    <scope>NUCLEOTIDE SEQUENCE</scope>
    <source>
        <strain evidence="2">RS0144</strain>
    </source>
</reference>
<dbReference type="PROSITE" id="PS51114">
    <property type="entry name" value="FBA"/>
    <property type="match status" value="1"/>
</dbReference>
<dbReference type="GO" id="GO:0031146">
    <property type="term" value="P:SCF-dependent proteasomal ubiquitin-dependent protein catabolic process"/>
    <property type="evidence" value="ECO:0007669"/>
    <property type="project" value="TreeGrafter"/>
</dbReference>
<proteinExistence type="predicted"/>
<dbReference type="GO" id="GO:0019005">
    <property type="term" value="C:SCF ubiquitin ligase complex"/>
    <property type="evidence" value="ECO:0007669"/>
    <property type="project" value="TreeGrafter"/>
</dbReference>
<evidence type="ECO:0000259" key="1">
    <source>
        <dbReference type="PROSITE" id="PS51114"/>
    </source>
</evidence>
<dbReference type="SMART" id="SM01198">
    <property type="entry name" value="FBA"/>
    <property type="match status" value="1"/>
</dbReference>
<organism evidence="2 3">
    <name type="scientific">Pristionchus entomophagus</name>
    <dbReference type="NCBI Taxonomy" id="358040"/>
    <lineage>
        <taxon>Eukaryota</taxon>
        <taxon>Metazoa</taxon>
        <taxon>Ecdysozoa</taxon>
        <taxon>Nematoda</taxon>
        <taxon>Chromadorea</taxon>
        <taxon>Rhabditida</taxon>
        <taxon>Rhabditina</taxon>
        <taxon>Diplogasteromorpha</taxon>
        <taxon>Diplogasteroidea</taxon>
        <taxon>Neodiplogasteridae</taxon>
        <taxon>Pristionchus</taxon>
    </lineage>
</organism>
<dbReference type="GO" id="GO:0036503">
    <property type="term" value="P:ERAD pathway"/>
    <property type="evidence" value="ECO:0007669"/>
    <property type="project" value="TreeGrafter"/>
</dbReference>
<keyword evidence="3" id="KW-1185">Reference proteome</keyword>